<dbReference type="AlphaFoldDB" id="A0A2Y9ANY9"/>
<evidence type="ECO:0000313" key="2">
    <source>
        <dbReference type="EMBL" id="SSA46090.1"/>
    </source>
</evidence>
<keyword evidence="1" id="KW-0812">Transmembrane</keyword>
<keyword evidence="1" id="KW-1133">Transmembrane helix</keyword>
<dbReference type="RefSeq" id="WP_181424673.1">
    <property type="nucleotide sequence ID" value="NZ_QKLZ01000015.1"/>
</dbReference>
<evidence type="ECO:0008006" key="4">
    <source>
        <dbReference type="Google" id="ProtNLM"/>
    </source>
</evidence>
<gene>
    <name evidence="2" type="ORF">SAMN05216184_11517</name>
</gene>
<protein>
    <recommendedName>
        <fullName evidence="4">ABC transporter permease</fullName>
    </recommendedName>
</protein>
<keyword evidence="3" id="KW-1185">Reference proteome</keyword>
<keyword evidence="1" id="KW-0472">Membrane</keyword>
<feature type="transmembrane region" description="Helical" evidence="1">
    <location>
        <begin position="20"/>
        <end position="40"/>
    </location>
</feature>
<evidence type="ECO:0000313" key="3">
    <source>
        <dbReference type="Proteomes" id="UP000250222"/>
    </source>
</evidence>
<sequence length="51" mass="5515">MYPAIWRTLPGPRWLKAIEAVLLAVVAVAALFTWVFPSIAGDIGLFTNTVG</sequence>
<name>A0A2Y9ANY9_9MICO</name>
<dbReference type="EMBL" id="UETB01000015">
    <property type="protein sequence ID" value="SSA46090.1"/>
    <property type="molecule type" value="Genomic_DNA"/>
</dbReference>
<proteinExistence type="predicted"/>
<evidence type="ECO:0000256" key="1">
    <source>
        <dbReference type="SAM" id="Phobius"/>
    </source>
</evidence>
<accession>A0A2Y9ANY9</accession>
<reference evidence="2 3" key="1">
    <citation type="submission" date="2016-10" db="EMBL/GenBank/DDBJ databases">
        <authorList>
            <person name="Cai Z."/>
        </authorList>
    </citation>
    <scope>NUCLEOTIDE SEQUENCE [LARGE SCALE GENOMIC DNA]</scope>
    <source>
        <strain evidence="2 3">CGMCC 1.10826</strain>
    </source>
</reference>
<organism evidence="2 3">
    <name type="scientific">Georgenia satyanarayanai</name>
    <dbReference type="NCBI Taxonomy" id="860221"/>
    <lineage>
        <taxon>Bacteria</taxon>
        <taxon>Bacillati</taxon>
        <taxon>Actinomycetota</taxon>
        <taxon>Actinomycetes</taxon>
        <taxon>Micrococcales</taxon>
        <taxon>Bogoriellaceae</taxon>
        <taxon>Georgenia</taxon>
    </lineage>
</organism>
<dbReference type="Proteomes" id="UP000250222">
    <property type="component" value="Unassembled WGS sequence"/>
</dbReference>